<reference evidence="6 7" key="1">
    <citation type="submission" date="2024-02" db="EMBL/GenBank/DDBJ databases">
        <authorList>
            <person name="Chen Y."/>
            <person name="Shah S."/>
            <person name="Dougan E. K."/>
            <person name="Thang M."/>
            <person name="Chan C."/>
        </authorList>
    </citation>
    <scope>NUCLEOTIDE SEQUENCE [LARGE SCALE GENOMIC DNA]</scope>
</reference>
<comment type="caution">
    <text evidence="6">The sequence shown here is derived from an EMBL/GenBank/DDBJ whole genome shotgun (WGS) entry which is preliminary data.</text>
</comment>
<feature type="non-terminal residue" evidence="6">
    <location>
        <position position="1"/>
    </location>
</feature>
<keyword evidence="7" id="KW-1185">Reference proteome</keyword>
<feature type="transmembrane region" description="Helical" evidence="4">
    <location>
        <begin position="344"/>
        <end position="365"/>
    </location>
</feature>
<evidence type="ECO:0000256" key="4">
    <source>
        <dbReference type="SAM" id="Phobius"/>
    </source>
</evidence>
<dbReference type="InterPro" id="IPR045242">
    <property type="entry name" value="Syntaxin"/>
</dbReference>
<evidence type="ECO:0000259" key="5">
    <source>
        <dbReference type="PROSITE" id="PS50192"/>
    </source>
</evidence>
<dbReference type="PANTHER" id="PTHR19957">
    <property type="entry name" value="SYNTAXIN"/>
    <property type="match status" value="1"/>
</dbReference>
<feature type="compositionally biased region" description="Basic and acidic residues" evidence="3">
    <location>
        <begin position="49"/>
        <end position="59"/>
    </location>
</feature>
<feature type="domain" description="T-SNARE coiled-coil homology" evidence="5">
    <location>
        <begin position="273"/>
        <end position="335"/>
    </location>
</feature>
<evidence type="ECO:0000313" key="6">
    <source>
        <dbReference type="EMBL" id="CAK9026705.1"/>
    </source>
</evidence>
<evidence type="ECO:0000256" key="2">
    <source>
        <dbReference type="ARBA" id="ARBA00009063"/>
    </source>
</evidence>
<comment type="similarity">
    <text evidence="2">Belongs to the syntaxin family.</text>
</comment>
<proteinExistence type="inferred from homology"/>
<dbReference type="SMART" id="SM00397">
    <property type="entry name" value="t_SNARE"/>
    <property type="match status" value="1"/>
</dbReference>
<organism evidence="6 7">
    <name type="scientific">Durusdinium trenchii</name>
    <dbReference type="NCBI Taxonomy" id="1381693"/>
    <lineage>
        <taxon>Eukaryota</taxon>
        <taxon>Sar</taxon>
        <taxon>Alveolata</taxon>
        <taxon>Dinophyceae</taxon>
        <taxon>Suessiales</taxon>
        <taxon>Symbiodiniaceae</taxon>
        <taxon>Durusdinium</taxon>
    </lineage>
</organism>
<evidence type="ECO:0000256" key="1">
    <source>
        <dbReference type="ARBA" id="ARBA00004211"/>
    </source>
</evidence>
<dbReference type="Gene3D" id="1.20.58.70">
    <property type="match status" value="1"/>
</dbReference>
<sequence>PGAISPRSEATGGERPRPATHPRIRPGASPREASKPKVVTGARAGWAHALKEERRRAEEASASLARTRQRRQEQQAQLEEASRRAAGLQQELTEAMAGHPERIQSLHDSAEGAAEGLQLAQMALQQEEQQMELLRQKVAKEKVMLEELQGELRSRQAHALHERSLRAKHMRREEALREAIEGARQEQEAALRRQALAGVSVLFQNALNSYFQAQVSFRQEMEAKVSRQLRAAFPEAEESVVEAVAAGRSAASTIQEAMQRQSGTAPLTTANALQATRERCDELASLARAARDLSQLFIDVESLVNSQGEILNDIGSHIASTRESTKRGHDELLRASAQQSACRWRWLALGLLVVIAVLIIIFTVLEHQPSHSLRTEELPAGQSAPHHWGGRPWPVLRPVTVAV</sequence>
<dbReference type="SUPFAM" id="SSF47661">
    <property type="entry name" value="t-snare proteins"/>
    <property type="match status" value="1"/>
</dbReference>
<evidence type="ECO:0000313" key="7">
    <source>
        <dbReference type="Proteomes" id="UP001642464"/>
    </source>
</evidence>
<dbReference type="PANTHER" id="PTHR19957:SF307">
    <property type="entry name" value="PROTEIN SSO1-RELATED"/>
    <property type="match status" value="1"/>
</dbReference>
<keyword evidence="4" id="KW-1133">Transmembrane helix</keyword>
<dbReference type="PROSITE" id="PS50192">
    <property type="entry name" value="T_SNARE"/>
    <property type="match status" value="1"/>
</dbReference>
<dbReference type="Pfam" id="PF05739">
    <property type="entry name" value="SNARE"/>
    <property type="match status" value="1"/>
</dbReference>
<keyword evidence="4" id="KW-0472">Membrane</keyword>
<comment type="subcellular location">
    <subcellularLocation>
        <location evidence="1">Membrane</location>
        <topology evidence="1">Single-pass type IV membrane protein</topology>
    </subcellularLocation>
</comment>
<dbReference type="EMBL" id="CAXAMM010011658">
    <property type="protein sequence ID" value="CAK9026705.1"/>
    <property type="molecule type" value="Genomic_DNA"/>
</dbReference>
<dbReference type="InterPro" id="IPR010989">
    <property type="entry name" value="SNARE"/>
</dbReference>
<gene>
    <name evidence="6" type="ORF">SCF082_LOCUS17621</name>
</gene>
<name>A0ABP0KKA2_9DINO</name>
<accession>A0ABP0KKA2</accession>
<dbReference type="Proteomes" id="UP001642464">
    <property type="component" value="Unassembled WGS sequence"/>
</dbReference>
<protein>
    <submittedName>
        <fullName evidence="6">Syntaxin-124 (AtSYP124)</fullName>
    </submittedName>
</protein>
<feature type="region of interest" description="Disordered" evidence="3">
    <location>
        <begin position="1"/>
        <end position="86"/>
    </location>
</feature>
<keyword evidence="4" id="KW-0812">Transmembrane</keyword>
<evidence type="ECO:0000256" key="3">
    <source>
        <dbReference type="SAM" id="MobiDB-lite"/>
    </source>
</evidence>
<dbReference type="InterPro" id="IPR000727">
    <property type="entry name" value="T_SNARE_dom"/>
</dbReference>